<keyword evidence="2" id="KW-0472">Membrane</keyword>
<proteinExistence type="predicted"/>
<dbReference type="Proteomes" id="UP000262583">
    <property type="component" value="Chromosome"/>
</dbReference>
<evidence type="ECO:0000256" key="1">
    <source>
        <dbReference type="SAM" id="MobiDB-lite"/>
    </source>
</evidence>
<gene>
    <name evidence="3" type="ORF">BRCON_0955</name>
</gene>
<evidence type="ECO:0000313" key="4">
    <source>
        <dbReference type="Proteomes" id="UP000262583"/>
    </source>
</evidence>
<keyword evidence="2" id="KW-0812">Transmembrane</keyword>
<reference evidence="3 4" key="1">
    <citation type="submission" date="2018-05" db="EMBL/GenBank/DDBJ databases">
        <title>A metagenomic window into the 2 km-deep terrestrial subsurface aquifer revealed taxonomically and functionally diverse microbial community comprising novel uncultured bacterial lineages.</title>
        <authorList>
            <person name="Kadnikov V.V."/>
            <person name="Mardanov A.V."/>
            <person name="Beletsky A.V."/>
            <person name="Banks D."/>
            <person name="Pimenov N.V."/>
            <person name="Frank Y.A."/>
            <person name="Karnachuk O.V."/>
            <person name="Ravin N.V."/>
        </authorList>
    </citation>
    <scope>NUCLEOTIDE SEQUENCE [LARGE SCALE GENOMIC DNA]</scope>
    <source>
        <strain evidence="3">BY</strain>
    </source>
</reference>
<dbReference type="AlphaFoldDB" id="A0A2Z4Y4T0"/>
<name>A0A2Z4Y4T0_SUMC1</name>
<dbReference type="KEGG" id="schv:BRCON_0955"/>
<feature type="compositionally biased region" description="Basic and acidic residues" evidence="1">
    <location>
        <begin position="243"/>
        <end position="261"/>
    </location>
</feature>
<evidence type="ECO:0000256" key="2">
    <source>
        <dbReference type="SAM" id="Phobius"/>
    </source>
</evidence>
<feature type="transmembrane region" description="Helical" evidence="2">
    <location>
        <begin position="31"/>
        <end position="49"/>
    </location>
</feature>
<dbReference type="Gene3D" id="1.25.40.10">
    <property type="entry name" value="Tetratricopeptide repeat domain"/>
    <property type="match status" value="1"/>
</dbReference>
<organism evidence="3 4">
    <name type="scientific">Sumerlaea chitinivorans</name>
    <dbReference type="NCBI Taxonomy" id="2250252"/>
    <lineage>
        <taxon>Bacteria</taxon>
        <taxon>Candidatus Sumerlaeota</taxon>
        <taxon>Candidatus Sumerlaeia</taxon>
        <taxon>Candidatus Sumerlaeales</taxon>
        <taxon>Candidatus Sumerlaeaceae</taxon>
        <taxon>Candidatus Sumerlaea</taxon>
    </lineage>
</organism>
<dbReference type="InterPro" id="IPR011990">
    <property type="entry name" value="TPR-like_helical_dom_sf"/>
</dbReference>
<accession>A0A2Z4Y4T0</accession>
<feature type="region of interest" description="Disordered" evidence="1">
    <location>
        <begin position="229"/>
        <end position="261"/>
    </location>
</feature>
<protein>
    <recommendedName>
        <fullName evidence="5">Tetratricopeptide repeat-like domain-containing protein</fullName>
    </recommendedName>
</protein>
<dbReference type="EMBL" id="CP030759">
    <property type="protein sequence ID" value="AXA35732.1"/>
    <property type="molecule type" value="Genomic_DNA"/>
</dbReference>
<sequence>MPGMSKQELKHDELSDLFDRIGLWYHRNAKWIQYLVIAVVLAFLGFRLYDRYLETERAKATAEIGKVADTLQSALRETDEAKRKVLFATAIADAERVAKEYSGQYLGRQAQLLLGNAHYYYALALANQKSEASEERKKAREAYERYISIAKTNEERAAGKLALGNVFENELFATQDMNYLKQAEDAYRDAIRLAPNTFLAAEAKLALARMYQPVTGKKDEAERLLSEIQKERAPASQSSEKNAATKEAAKETGRKGLSQEKIHELREFSGLSYAKEAERLLTALQGFEPEKKQ</sequence>
<keyword evidence="2" id="KW-1133">Transmembrane helix</keyword>
<evidence type="ECO:0008006" key="5">
    <source>
        <dbReference type="Google" id="ProtNLM"/>
    </source>
</evidence>
<evidence type="ECO:0000313" key="3">
    <source>
        <dbReference type="EMBL" id="AXA35732.1"/>
    </source>
</evidence>